<feature type="binding site" evidence="4">
    <location>
        <position position="358"/>
    </location>
    <ligand>
        <name>Zn(2+)</name>
        <dbReference type="ChEBI" id="CHEBI:29105"/>
        <label>2</label>
    </ligand>
</feature>
<dbReference type="GeneID" id="19209874"/>
<evidence type="ECO:0000256" key="3">
    <source>
        <dbReference type="PIRNR" id="PIRNR000948"/>
    </source>
</evidence>
<feature type="domain" description="Calcineurin-like phosphoesterase" evidence="7">
    <location>
        <begin position="231"/>
        <end position="512"/>
    </location>
</feature>
<comment type="similarity">
    <text evidence="3">Belongs to the acid sphingomyelinase family.</text>
</comment>
<proteinExistence type="inferred from homology"/>
<organism evidence="8 9">
    <name type="scientific">Coniophora puteana (strain RWD-64-598)</name>
    <name type="common">Brown rot fungus</name>
    <dbReference type="NCBI Taxonomy" id="741705"/>
    <lineage>
        <taxon>Eukaryota</taxon>
        <taxon>Fungi</taxon>
        <taxon>Dikarya</taxon>
        <taxon>Basidiomycota</taxon>
        <taxon>Agaricomycotina</taxon>
        <taxon>Agaricomycetes</taxon>
        <taxon>Agaricomycetidae</taxon>
        <taxon>Boletales</taxon>
        <taxon>Coniophorineae</taxon>
        <taxon>Coniophoraceae</taxon>
        <taxon>Coniophora</taxon>
    </lineage>
</organism>
<dbReference type="GO" id="GO:0016798">
    <property type="term" value="F:hydrolase activity, acting on glycosyl bonds"/>
    <property type="evidence" value="ECO:0007669"/>
    <property type="project" value="UniProtKB-KW"/>
</dbReference>
<feature type="binding site" evidence="4">
    <location>
        <position position="317"/>
    </location>
    <ligand>
        <name>Zn(2+)</name>
        <dbReference type="ChEBI" id="CHEBI:29105"/>
        <label>2</label>
    </ligand>
</feature>
<keyword evidence="4" id="KW-0479">Metal-binding</keyword>
<evidence type="ECO:0000256" key="2">
    <source>
        <dbReference type="ARBA" id="ARBA00023180"/>
    </source>
</evidence>
<dbReference type="Gene3D" id="3.60.21.10">
    <property type="match status" value="1"/>
</dbReference>
<dbReference type="InterPro" id="IPR004843">
    <property type="entry name" value="Calcineurin-like_PHP"/>
</dbReference>
<dbReference type="SUPFAM" id="SSF56300">
    <property type="entry name" value="Metallo-dependent phosphatases"/>
    <property type="match status" value="1"/>
</dbReference>
<dbReference type="AlphaFoldDB" id="A0A5M3N7W3"/>
<dbReference type="GO" id="GO:0005615">
    <property type="term" value="C:extracellular space"/>
    <property type="evidence" value="ECO:0007669"/>
    <property type="project" value="TreeGrafter"/>
</dbReference>
<dbReference type="EMBL" id="JH711573">
    <property type="protein sequence ID" value="EIW86935.1"/>
    <property type="molecule type" value="Genomic_DNA"/>
</dbReference>
<dbReference type="KEGG" id="cput:CONPUDRAFT_79139"/>
<evidence type="ECO:0000256" key="1">
    <source>
        <dbReference type="ARBA" id="ARBA00022801"/>
    </source>
</evidence>
<dbReference type="InterPro" id="IPR029052">
    <property type="entry name" value="Metallo-depent_PP-like"/>
</dbReference>
<evidence type="ECO:0000256" key="5">
    <source>
        <dbReference type="PIRSR" id="PIRSR000948-2"/>
    </source>
</evidence>
<dbReference type="CDD" id="cd00842">
    <property type="entry name" value="MPP_ASMase"/>
    <property type="match status" value="1"/>
</dbReference>
<comment type="caution">
    <text evidence="8">The sequence shown here is derived from an EMBL/GenBank/DDBJ whole genome shotgun (WGS) entry which is preliminary data.</text>
</comment>
<dbReference type="Proteomes" id="UP000053558">
    <property type="component" value="Unassembled WGS sequence"/>
</dbReference>
<dbReference type="Pfam" id="PF00149">
    <property type="entry name" value="Metallophos"/>
    <property type="match status" value="1"/>
</dbReference>
<feature type="disulfide bond" evidence="5">
    <location>
        <begin position="149"/>
        <end position="160"/>
    </location>
</feature>
<keyword evidence="1 3" id="KW-0378">Hydrolase</keyword>
<keyword evidence="2" id="KW-0325">Glycoprotein</keyword>
<feature type="binding site" evidence="4">
    <location>
        <position position="509"/>
    </location>
    <ligand>
        <name>Zn(2+)</name>
        <dbReference type="ChEBI" id="CHEBI:29105"/>
        <label>2</label>
    </ligand>
</feature>
<name>A0A5M3N7W3_CONPW</name>
<keyword evidence="3" id="KW-0326">Glycosidase</keyword>
<accession>A0A5M3N7W3</accession>
<evidence type="ECO:0000259" key="7">
    <source>
        <dbReference type="Pfam" id="PF00149"/>
    </source>
</evidence>
<dbReference type="OMA" id="MFGRTCG"/>
<comment type="function">
    <text evidence="3">Converts sphingomyelin to ceramide.</text>
</comment>
<dbReference type="GO" id="GO:0046872">
    <property type="term" value="F:metal ion binding"/>
    <property type="evidence" value="ECO:0007669"/>
    <property type="project" value="UniProtKB-KW"/>
</dbReference>
<feature type="chain" id="PRO_5024291644" description="Sphingomyelin phosphodiesterase" evidence="6">
    <location>
        <begin position="21"/>
        <end position="680"/>
    </location>
</feature>
<keyword evidence="4" id="KW-0862">Zinc</keyword>
<keyword evidence="6" id="KW-0732">Signal</keyword>
<dbReference type="GO" id="GO:0006685">
    <property type="term" value="P:sphingomyelin catabolic process"/>
    <property type="evidence" value="ECO:0007669"/>
    <property type="project" value="UniProtKB-UniRule"/>
</dbReference>
<dbReference type="GO" id="GO:0016020">
    <property type="term" value="C:membrane"/>
    <property type="evidence" value="ECO:0007669"/>
    <property type="project" value="GOC"/>
</dbReference>
<evidence type="ECO:0000256" key="6">
    <source>
        <dbReference type="SAM" id="SignalP"/>
    </source>
</evidence>
<feature type="binding site" evidence="4">
    <location>
        <position position="511"/>
    </location>
    <ligand>
        <name>Zn(2+)</name>
        <dbReference type="ChEBI" id="CHEBI:29105"/>
        <label>1</label>
    </ligand>
</feature>
<evidence type="ECO:0000313" key="9">
    <source>
        <dbReference type="Proteomes" id="UP000053558"/>
    </source>
</evidence>
<evidence type="ECO:0000256" key="4">
    <source>
        <dbReference type="PIRSR" id="PIRSR000948-1"/>
    </source>
</evidence>
<feature type="binding site" evidence="4">
    <location>
        <position position="317"/>
    </location>
    <ligand>
        <name>Zn(2+)</name>
        <dbReference type="ChEBI" id="CHEBI:29105"/>
        <label>1</label>
    </ligand>
</feature>
<feature type="binding site" evidence="4">
    <location>
        <position position="238"/>
    </location>
    <ligand>
        <name>Zn(2+)</name>
        <dbReference type="ChEBI" id="CHEBI:29105"/>
        <label>1</label>
    </ligand>
</feature>
<feature type="disulfide bond" evidence="5">
    <location>
        <begin position="120"/>
        <end position="198"/>
    </location>
</feature>
<reference evidence="9" key="1">
    <citation type="journal article" date="2012" name="Science">
        <title>The Paleozoic origin of enzymatic lignin decomposition reconstructed from 31 fungal genomes.</title>
        <authorList>
            <person name="Floudas D."/>
            <person name="Binder M."/>
            <person name="Riley R."/>
            <person name="Barry K."/>
            <person name="Blanchette R.A."/>
            <person name="Henrissat B."/>
            <person name="Martinez A.T."/>
            <person name="Otillar R."/>
            <person name="Spatafora J.W."/>
            <person name="Yadav J.S."/>
            <person name="Aerts A."/>
            <person name="Benoit I."/>
            <person name="Boyd A."/>
            <person name="Carlson A."/>
            <person name="Copeland A."/>
            <person name="Coutinho P.M."/>
            <person name="de Vries R.P."/>
            <person name="Ferreira P."/>
            <person name="Findley K."/>
            <person name="Foster B."/>
            <person name="Gaskell J."/>
            <person name="Glotzer D."/>
            <person name="Gorecki P."/>
            <person name="Heitman J."/>
            <person name="Hesse C."/>
            <person name="Hori C."/>
            <person name="Igarashi K."/>
            <person name="Jurgens J.A."/>
            <person name="Kallen N."/>
            <person name="Kersten P."/>
            <person name="Kohler A."/>
            <person name="Kuees U."/>
            <person name="Kumar T.K.A."/>
            <person name="Kuo A."/>
            <person name="LaButti K."/>
            <person name="Larrondo L.F."/>
            <person name="Lindquist E."/>
            <person name="Ling A."/>
            <person name="Lombard V."/>
            <person name="Lucas S."/>
            <person name="Lundell T."/>
            <person name="Martin R."/>
            <person name="McLaughlin D.J."/>
            <person name="Morgenstern I."/>
            <person name="Morin E."/>
            <person name="Murat C."/>
            <person name="Nagy L.G."/>
            <person name="Nolan M."/>
            <person name="Ohm R.A."/>
            <person name="Patyshakuliyeva A."/>
            <person name="Rokas A."/>
            <person name="Ruiz-Duenas F.J."/>
            <person name="Sabat G."/>
            <person name="Salamov A."/>
            <person name="Samejima M."/>
            <person name="Schmutz J."/>
            <person name="Slot J.C."/>
            <person name="St John F."/>
            <person name="Stenlid J."/>
            <person name="Sun H."/>
            <person name="Sun S."/>
            <person name="Syed K."/>
            <person name="Tsang A."/>
            <person name="Wiebenga A."/>
            <person name="Young D."/>
            <person name="Pisabarro A."/>
            <person name="Eastwood D.C."/>
            <person name="Martin F."/>
            <person name="Cullen D."/>
            <person name="Grigoriev I.V."/>
            <person name="Hibbett D.S."/>
        </authorList>
    </citation>
    <scope>NUCLEOTIDE SEQUENCE [LARGE SCALE GENOMIC DNA]</scope>
    <source>
        <strain evidence="9">RWD-64-598 SS2</strain>
    </source>
</reference>
<feature type="disulfide bond" evidence="5">
    <location>
        <begin position="259"/>
        <end position="284"/>
    </location>
</feature>
<dbReference type="GO" id="GO:0004767">
    <property type="term" value="F:sphingomyelin phosphodiesterase activity"/>
    <property type="evidence" value="ECO:0007669"/>
    <property type="project" value="UniProtKB-UniRule"/>
</dbReference>
<dbReference type="InterPro" id="IPR041805">
    <property type="entry name" value="ASMase/PPN1_MPP"/>
</dbReference>
<dbReference type="OrthoDB" id="282973at2759"/>
<gene>
    <name evidence="8" type="ORF">CONPUDRAFT_79139</name>
</gene>
<protein>
    <recommendedName>
        <fullName evidence="3">Sphingomyelin phosphodiesterase</fullName>
    </recommendedName>
</protein>
<sequence length="680" mass="75275">MMWHLLGVALVAAGTCSASGADIRIVSSTYTAAGAFPTSAYASYYNSPTGTSAQVQPVISDPVTHKVFPLVLTDPDDFPKNDTWDPHTFPPKVSSTTLLEQAIEQIKAIAENPVFGNNTCTQCQAGMEVAKFLALAAPEQGPNLAVTLCQYFGYDTDADCQQQYDWTAYGPILTQVASYGNLGGYDGQLLCWSFLSLCPMPPTSPLNLTGYFAKPKPNPLPTPKQPSGELLKVLHVSDIHLDPRYATGSEANCSDYLCCRTNVNNSESPQTPLLPASRFGAYKCDTPYSLLLSAMEAIPPLTGTVEEGFNFTLFTGDITPHDTENQYSRAFVEYVEVVIYDILKKYFGPAPIYATLGNHDIYDQFQTAPYSMGGDLATQYNWLYDHISKMWEHEGWLSGFPIEFARTHYAAYAVKRVDGLKIISLNTNLWYTANYFAYINATNPDVFGLLRFLADELQASEDAQERVWIIGHVLSGWDGTQTLNNPSNLFYQIVDRYSPHVIANIFYGHTHEDQLSIFYANNGTNMSAETAQTVSWIGPSLTPLTNLNSGFRVYEVDSVTFDVVDAYTWASKVNEFPSLDDQLEYGPSYFYEYSARDAYGGNIPWPENAPLNATWWHLVTEQMETNSSLVELFNTYQSKSSAAATDCTEECIPARICYMRSGSASLAYQNCPANFGSTQG</sequence>
<feature type="signal peptide" evidence="6">
    <location>
        <begin position="1"/>
        <end position="20"/>
    </location>
</feature>
<dbReference type="RefSeq" id="XP_007762818.1">
    <property type="nucleotide sequence ID" value="XM_007764628.1"/>
</dbReference>
<comment type="cofactor">
    <cofactor evidence="4">
        <name>Zn(2+)</name>
        <dbReference type="ChEBI" id="CHEBI:29105"/>
    </cofactor>
    <text evidence="4">Binds 2 Zn(2+) ions per subunit.</text>
</comment>
<evidence type="ECO:0000313" key="8">
    <source>
        <dbReference type="EMBL" id="EIW86935.1"/>
    </source>
</evidence>
<feature type="disulfide bond" evidence="5">
    <location>
        <begin position="647"/>
        <end position="651"/>
    </location>
</feature>
<keyword evidence="5" id="KW-1015">Disulfide bond</keyword>
<keyword evidence="9" id="KW-1185">Reference proteome</keyword>
<feature type="disulfide bond" evidence="5">
    <location>
        <begin position="253"/>
        <end position="258"/>
    </location>
</feature>
<feature type="binding site" evidence="4">
    <location>
        <position position="240"/>
    </location>
    <ligand>
        <name>Zn(2+)</name>
        <dbReference type="ChEBI" id="CHEBI:29105"/>
        <label>1</label>
    </ligand>
</feature>
<feature type="binding site" evidence="4">
    <location>
        <position position="472"/>
    </location>
    <ligand>
        <name>Zn(2+)</name>
        <dbReference type="ChEBI" id="CHEBI:29105"/>
        <label>2</label>
    </ligand>
</feature>
<dbReference type="PANTHER" id="PTHR10340:SF27">
    <property type="entry name" value="ACL091CP"/>
    <property type="match status" value="1"/>
</dbReference>
<dbReference type="InterPro" id="IPR011160">
    <property type="entry name" value="Sphingomy_PDE"/>
</dbReference>
<dbReference type="PANTHER" id="PTHR10340">
    <property type="entry name" value="SPHINGOMYELIN PHOSPHODIESTERASE"/>
    <property type="match status" value="1"/>
</dbReference>
<dbReference type="PIRSF" id="PIRSF000948">
    <property type="entry name" value="Sphingomy_PDE"/>
    <property type="match status" value="1"/>
</dbReference>